<proteinExistence type="predicted"/>
<keyword evidence="1" id="KW-0812">Transmembrane</keyword>
<keyword evidence="1" id="KW-1133">Transmembrane helix</keyword>
<dbReference type="AlphaFoldDB" id="A0A843TKY6"/>
<dbReference type="Proteomes" id="UP000652761">
    <property type="component" value="Unassembled WGS sequence"/>
</dbReference>
<dbReference type="EMBL" id="NMUH01000077">
    <property type="protein sequence ID" value="MQL70747.1"/>
    <property type="molecule type" value="Genomic_DNA"/>
</dbReference>
<feature type="transmembrane region" description="Helical" evidence="1">
    <location>
        <begin position="12"/>
        <end position="30"/>
    </location>
</feature>
<gene>
    <name evidence="2" type="ORF">Taro_003064</name>
</gene>
<keyword evidence="1" id="KW-0472">Membrane</keyword>
<organism evidence="2 3">
    <name type="scientific">Colocasia esculenta</name>
    <name type="common">Wild taro</name>
    <name type="synonym">Arum esculentum</name>
    <dbReference type="NCBI Taxonomy" id="4460"/>
    <lineage>
        <taxon>Eukaryota</taxon>
        <taxon>Viridiplantae</taxon>
        <taxon>Streptophyta</taxon>
        <taxon>Embryophyta</taxon>
        <taxon>Tracheophyta</taxon>
        <taxon>Spermatophyta</taxon>
        <taxon>Magnoliopsida</taxon>
        <taxon>Liliopsida</taxon>
        <taxon>Araceae</taxon>
        <taxon>Aroideae</taxon>
        <taxon>Colocasieae</taxon>
        <taxon>Colocasia</taxon>
    </lineage>
</organism>
<evidence type="ECO:0000313" key="2">
    <source>
        <dbReference type="EMBL" id="MQL70747.1"/>
    </source>
</evidence>
<sequence length="123" mass="13488">MGQQLCGLQVWCWLVSTILWLYCVLVEWQLDLSSVTARLRGSNGVLLSYEMAGGIPLARPPIGEEEDLPNLVVSLPKPPDSILQKATSLAYSKNIFMPVKANLKMEGKVMNVGARTRSKAKGT</sequence>
<evidence type="ECO:0000256" key="1">
    <source>
        <dbReference type="SAM" id="Phobius"/>
    </source>
</evidence>
<accession>A0A843TKY6</accession>
<name>A0A843TKY6_COLES</name>
<reference evidence="2" key="1">
    <citation type="submission" date="2017-07" db="EMBL/GenBank/DDBJ databases">
        <title>Taro Niue Genome Assembly and Annotation.</title>
        <authorList>
            <person name="Atibalentja N."/>
            <person name="Keating K."/>
            <person name="Fields C.J."/>
        </authorList>
    </citation>
    <scope>NUCLEOTIDE SEQUENCE</scope>
    <source>
        <strain evidence="2">Niue_2</strain>
        <tissue evidence="2">Leaf</tissue>
    </source>
</reference>
<comment type="caution">
    <text evidence="2">The sequence shown here is derived from an EMBL/GenBank/DDBJ whole genome shotgun (WGS) entry which is preliminary data.</text>
</comment>
<protein>
    <submittedName>
        <fullName evidence="2">Uncharacterized protein</fullName>
    </submittedName>
</protein>
<evidence type="ECO:0000313" key="3">
    <source>
        <dbReference type="Proteomes" id="UP000652761"/>
    </source>
</evidence>
<keyword evidence="3" id="KW-1185">Reference proteome</keyword>